<dbReference type="AlphaFoldDB" id="A0A5C7II89"/>
<protein>
    <recommendedName>
        <fullName evidence="7">ABC-2 type transporter transmembrane domain-containing protein</fullName>
    </recommendedName>
</protein>
<comment type="caution">
    <text evidence="8">The sequence shown here is derived from an EMBL/GenBank/DDBJ whole genome shotgun (WGS) entry which is preliminary data.</text>
</comment>
<evidence type="ECO:0000313" key="8">
    <source>
        <dbReference type="EMBL" id="TXG68838.1"/>
    </source>
</evidence>
<dbReference type="PANTHER" id="PTHR48040:SF53">
    <property type="entry name" value="ABC TRANSPORTER G FAMILY MEMBER 35-LIKE"/>
    <property type="match status" value="1"/>
</dbReference>
<name>A0A5C7II89_9ROSI</name>
<keyword evidence="3 6" id="KW-1133">Transmembrane helix</keyword>
<evidence type="ECO:0000313" key="9">
    <source>
        <dbReference type="Proteomes" id="UP000323000"/>
    </source>
</evidence>
<keyword evidence="9" id="KW-1185">Reference proteome</keyword>
<sequence length="186" mass="21346">MKVIEMALQTSGNATKLALGKPQAIILEDRKKMSNPTGEEKRARQKEKESERSWRDRGQSLEVIIHVSVSTKREDSTDLIRRNQQLLDSTANCRNKTTVLYQERVAGMYSALPYALAQVIVEIPYIFDQTIYYSLIAYAMVSFKWDDDCFKITPNHQAAAIFASAFYALFTLFSSFFIPKPRTSKW</sequence>
<gene>
    <name evidence="8" type="ORF">EZV62_003773</name>
</gene>
<keyword evidence="4 6" id="KW-0472">Membrane</keyword>
<proteinExistence type="predicted"/>
<comment type="subcellular location">
    <subcellularLocation>
        <location evidence="1">Membrane</location>
        <topology evidence="1">Multi-pass membrane protein</topology>
    </subcellularLocation>
</comment>
<evidence type="ECO:0000259" key="7">
    <source>
        <dbReference type="Pfam" id="PF01061"/>
    </source>
</evidence>
<evidence type="ECO:0000256" key="5">
    <source>
        <dbReference type="SAM" id="MobiDB-lite"/>
    </source>
</evidence>
<dbReference type="PANTHER" id="PTHR48040">
    <property type="entry name" value="PLEIOTROPIC DRUG RESISTANCE PROTEIN 1-LIKE ISOFORM X1"/>
    <property type="match status" value="1"/>
</dbReference>
<dbReference type="GO" id="GO:0140359">
    <property type="term" value="F:ABC-type transporter activity"/>
    <property type="evidence" value="ECO:0007669"/>
    <property type="project" value="InterPro"/>
</dbReference>
<evidence type="ECO:0000256" key="4">
    <source>
        <dbReference type="ARBA" id="ARBA00023136"/>
    </source>
</evidence>
<feature type="transmembrane region" description="Helical" evidence="6">
    <location>
        <begin position="158"/>
        <end position="178"/>
    </location>
</feature>
<dbReference type="OrthoDB" id="66620at2759"/>
<dbReference type="GO" id="GO:0016020">
    <property type="term" value="C:membrane"/>
    <property type="evidence" value="ECO:0007669"/>
    <property type="project" value="UniProtKB-SubCell"/>
</dbReference>
<reference evidence="9" key="1">
    <citation type="journal article" date="2019" name="Gigascience">
        <title>De novo genome assembly of the endangered Acer yangbiense, a plant species with extremely small populations endemic to Yunnan Province, China.</title>
        <authorList>
            <person name="Yang J."/>
            <person name="Wariss H.M."/>
            <person name="Tao L."/>
            <person name="Zhang R."/>
            <person name="Yun Q."/>
            <person name="Hollingsworth P."/>
            <person name="Dao Z."/>
            <person name="Luo G."/>
            <person name="Guo H."/>
            <person name="Ma Y."/>
            <person name="Sun W."/>
        </authorList>
    </citation>
    <scope>NUCLEOTIDE SEQUENCE [LARGE SCALE GENOMIC DNA]</scope>
    <source>
        <strain evidence="9">cv. Malutang</strain>
    </source>
</reference>
<dbReference type="Pfam" id="PF01061">
    <property type="entry name" value="ABC2_membrane"/>
    <property type="match status" value="1"/>
</dbReference>
<feature type="domain" description="ABC-2 type transporter transmembrane" evidence="7">
    <location>
        <begin position="97"/>
        <end position="148"/>
    </location>
</feature>
<evidence type="ECO:0000256" key="6">
    <source>
        <dbReference type="SAM" id="Phobius"/>
    </source>
</evidence>
<organism evidence="8 9">
    <name type="scientific">Acer yangbiense</name>
    <dbReference type="NCBI Taxonomy" id="1000413"/>
    <lineage>
        <taxon>Eukaryota</taxon>
        <taxon>Viridiplantae</taxon>
        <taxon>Streptophyta</taxon>
        <taxon>Embryophyta</taxon>
        <taxon>Tracheophyta</taxon>
        <taxon>Spermatophyta</taxon>
        <taxon>Magnoliopsida</taxon>
        <taxon>eudicotyledons</taxon>
        <taxon>Gunneridae</taxon>
        <taxon>Pentapetalae</taxon>
        <taxon>rosids</taxon>
        <taxon>malvids</taxon>
        <taxon>Sapindales</taxon>
        <taxon>Sapindaceae</taxon>
        <taxon>Hippocastanoideae</taxon>
        <taxon>Acereae</taxon>
        <taxon>Acer</taxon>
    </lineage>
</organism>
<evidence type="ECO:0000256" key="1">
    <source>
        <dbReference type="ARBA" id="ARBA00004141"/>
    </source>
</evidence>
<feature type="region of interest" description="Disordered" evidence="5">
    <location>
        <begin position="28"/>
        <end position="55"/>
    </location>
</feature>
<evidence type="ECO:0000256" key="2">
    <source>
        <dbReference type="ARBA" id="ARBA00022692"/>
    </source>
</evidence>
<evidence type="ECO:0000256" key="3">
    <source>
        <dbReference type="ARBA" id="ARBA00022989"/>
    </source>
</evidence>
<keyword evidence="2 6" id="KW-0812">Transmembrane</keyword>
<dbReference type="InterPro" id="IPR013525">
    <property type="entry name" value="ABC2_TM"/>
</dbReference>
<accession>A0A5C7II89</accession>
<dbReference type="Proteomes" id="UP000323000">
    <property type="component" value="Chromosome 2"/>
</dbReference>
<dbReference type="EMBL" id="VAHF01000002">
    <property type="protein sequence ID" value="TXG68838.1"/>
    <property type="molecule type" value="Genomic_DNA"/>
</dbReference>